<feature type="domain" description="Putative zinc-finger" evidence="4">
    <location>
        <begin position="10"/>
        <end position="36"/>
    </location>
</feature>
<evidence type="ECO:0000256" key="2">
    <source>
        <dbReference type="ARBA" id="ARBA00024438"/>
    </source>
</evidence>
<evidence type="ECO:0000259" key="5">
    <source>
        <dbReference type="Pfam" id="PF13786"/>
    </source>
</evidence>
<keyword evidence="3" id="KW-0812">Transmembrane</keyword>
<organism evidence="6 7">
    <name type="scientific">Bacillus cereus</name>
    <dbReference type="NCBI Taxonomy" id="1396"/>
    <lineage>
        <taxon>Bacteria</taxon>
        <taxon>Bacillati</taxon>
        <taxon>Bacillota</taxon>
        <taxon>Bacilli</taxon>
        <taxon>Bacillales</taxon>
        <taxon>Bacillaceae</taxon>
        <taxon>Bacillus</taxon>
        <taxon>Bacillus cereus group</taxon>
    </lineage>
</organism>
<sequence>MTCYEMGSIQSYIDGELSREERKQFIKHLDKCKECQNLLIELTELNQWENSTLAEEKLHETPEINIDVEKAWQTFNNHNQSNNVLTTNQMIEKKQGVFSNMNKKSKRFMYTAVAAVGIFTISMIPQVQVAATNIASYFANEVLNDSVVNEGSKDENGVQQEGMLKGQFIPIDEKITDQGITVHLKELYVADARISVHYRVEKADGTLMPFEFDTNGLDIKSDGKINGQQEENPEYNIGNGMFSQLSFIQSEDNLPFELMSEGKKLEHVGIRDKDRPEGVITFVEGPEGKGSFKQSLTLDVNINKIGKIAGSWKGQLQINPEMLINKTN</sequence>
<dbReference type="Pfam" id="PF13490">
    <property type="entry name" value="zf-HC2"/>
    <property type="match status" value="1"/>
</dbReference>
<evidence type="ECO:0000313" key="6">
    <source>
        <dbReference type="EMBL" id="KZD55358.1"/>
    </source>
</evidence>
<gene>
    <name evidence="6" type="ORF">B4088_5517</name>
</gene>
<keyword evidence="3" id="KW-0472">Membrane</keyword>
<dbReference type="Pfam" id="PF13786">
    <property type="entry name" value="DUF4179"/>
    <property type="match status" value="1"/>
</dbReference>
<evidence type="ECO:0000259" key="4">
    <source>
        <dbReference type="Pfam" id="PF13490"/>
    </source>
</evidence>
<dbReference type="Proteomes" id="UP000076482">
    <property type="component" value="Unassembled WGS sequence"/>
</dbReference>
<reference evidence="6 7" key="1">
    <citation type="submission" date="2015-09" db="EMBL/GenBank/DDBJ databases">
        <title>Bacillus cereus food isolates.</title>
        <authorList>
            <person name="Boekhorst J."/>
        </authorList>
    </citation>
    <scope>NUCLEOTIDE SEQUENCE [LARGE SCALE GENOMIC DNA]</scope>
    <source>
        <strain evidence="6 7">B4088</strain>
    </source>
</reference>
<evidence type="ECO:0000256" key="3">
    <source>
        <dbReference type="SAM" id="Phobius"/>
    </source>
</evidence>
<evidence type="ECO:0000256" key="1">
    <source>
        <dbReference type="ARBA" id="ARBA00024353"/>
    </source>
</evidence>
<comment type="similarity">
    <text evidence="1">Belongs to the zinc-associated anti-sigma factor (ZAS) superfamily. Anti-sigma-W factor family.</text>
</comment>
<dbReference type="PATRIC" id="fig|1396.535.peg.5719"/>
<dbReference type="InterPro" id="IPR027383">
    <property type="entry name" value="Znf_put"/>
</dbReference>
<protein>
    <recommendedName>
        <fullName evidence="2">Anti-sigma-W factor RsiW</fullName>
    </recommendedName>
</protein>
<comment type="caution">
    <text evidence="6">The sequence shown here is derived from an EMBL/GenBank/DDBJ whole genome shotgun (WGS) entry which is preliminary data.</text>
</comment>
<evidence type="ECO:0000313" key="7">
    <source>
        <dbReference type="Proteomes" id="UP000076482"/>
    </source>
</evidence>
<dbReference type="Gene3D" id="1.10.10.1320">
    <property type="entry name" value="Anti-sigma factor, zinc-finger domain"/>
    <property type="match status" value="1"/>
</dbReference>
<feature type="transmembrane region" description="Helical" evidence="3">
    <location>
        <begin position="108"/>
        <end position="127"/>
    </location>
</feature>
<dbReference type="InterPro" id="IPR041916">
    <property type="entry name" value="Anti_sigma_zinc_sf"/>
</dbReference>
<proteinExistence type="inferred from homology"/>
<dbReference type="InterPro" id="IPR025436">
    <property type="entry name" value="DUF4179"/>
</dbReference>
<dbReference type="Gene3D" id="2.60.40.1630">
    <property type="entry name" value="bacillus anthracis domain"/>
    <property type="match status" value="1"/>
</dbReference>
<dbReference type="AlphaFoldDB" id="A0A161TP35"/>
<name>A0A161TP35_BACCE</name>
<accession>A0A161TP35</accession>
<keyword evidence="3" id="KW-1133">Transmembrane helix</keyword>
<dbReference type="EMBL" id="LJKE01000105">
    <property type="protein sequence ID" value="KZD55358.1"/>
    <property type="molecule type" value="Genomic_DNA"/>
</dbReference>
<feature type="domain" description="DUF4179" evidence="5">
    <location>
        <begin position="103"/>
        <end position="201"/>
    </location>
</feature>
<dbReference type="RefSeq" id="WP_063263036.1">
    <property type="nucleotide sequence ID" value="NZ_LJKE01000105.1"/>
</dbReference>